<sequence length="43" mass="5156">MTVKAEFATKAFIFGNEIEVRHWFERSPEKDYFTVNYLVINTL</sequence>
<organism evidence="1 2">
    <name type="scientific">Nostoc sphaeroides CCNUC1</name>
    <dbReference type="NCBI Taxonomy" id="2653204"/>
    <lineage>
        <taxon>Bacteria</taxon>
        <taxon>Bacillati</taxon>
        <taxon>Cyanobacteriota</taxon>
        <taxon>Cyanophyceae</taxon>
        <taxon>Nostocales</taxon>
        <taxon>Nostocaceae</taxon>
        <taxon>Nostoc</taxon>
    </lineage>
</organism>
<dbReference type="AlphaFoldDB" id="A0A5P8W964"/>
<dbReference type="KEGG" id="nsh:GXM_06575"/>
<dbReference type="EMBL" id="CP045226">
    <property type="protein sequence ID" value="QFS49081.1"/>
    <property type="molecule type" value="Genomic_DNA"/>
</dbReference>
<name>A0A5P8W964_9NOSO</name>
<keyword evidence="2" id="KW-1185">Reference proteome</keyword>
<proteinExistence type="predicted"/>
<dbReference type="Proteomes" id="UP000326678">
    <property type="component" value="Chromosome Gxm1"/>
</dbReference>
<evidence type="ECO:0000313" key="1">
    <source>
        <dbReference type="EMBL" id="QFS49081.1"/>
    </source>
</evidence>
<reference evidence="1 2" key="1">
    <citation type="submission" date="2019-10" db="EMBL/GenBank/DDBJ databases">
        <title>Genomic and transcriptomic insights into the perfect genentic adaptation of a filamentous nitrogen-fixing cyanobacterium to rice fields.</title>
        <authorList>
            <person name="Chen Z."/>
        </authorList>
    </citation>
    <scope>NUCLEOTIDE SEQUENCE [LARGE SCALE GENOMIC DNA]</scope>
    <source>
        <strain evidence="1">CCNUC1</strain>
    </source>
</reference>
<evidence type="ECO:0000313" key="2">
    <source>
        <dbReference type="Proteomes" id="UP000326678"/>
    </source>
</evidence>
<protein>
    <submittedName>
        <fullName evidence="1">Uncharacterized protein</fullName>
    </submittedName>
</protein>
<accession>A0A5P8W964</accession>
<gene>
    <name evidence="1" type="ORF">GXM_06575</name>
</gene>